<evidence type="ECO:0000256" key="1">
    <source>
        <dbReference type="ARBA" id="ARBA00001933"/>
    </source>
</evidence>
<dbReference type="InterPro" id="IPR020578">
    <property type="entry name" value="Aminotrans_V_PyrdxlP_BS"/>
</dbReference>
<comment type="similarity">
    <text evidence="2 8">Belongs to the class-V pyridoxal-phosphate-dependent aminotransferase family. Csd subfamily.</text>
</comment>
<dbReference type="Pfam" id="PF00266">
    <property type="entry name" value="Aminotran_5"/>
    <property type="match status" value="1"/>
</dbReference>
<keyword evidence="4 8" id="KW-0808">Transferase</keyword>
<dbReference type="Gene3D" id="3.40.640.10">
    <property type="entry name" value="Type I PLP-dependent aspartate aminotransferase-like (Major domain)"/>
    <property type="match status" value="1"/>
</dbReference>
<evidence type="ECO:0000256" key="5">
    <source>
        <dbReference type="ARBA" id="ARBA00022898"/>
    </source>
</evidence>
<keyword evidence="11" id="KW-1185">Reference proteome</keyword>
<name>A0A402B618_9CHLR</name>
<protein>
    <recommendedName>
        <fullName evidence="3 8">Cysteine desulfurase</fullName>
        <ecNumber evidence="3 8">2.8.1.7</ecNumber>
    </recommendedName>
</protein>
<dbReference type="InterPro" id="IPR015424">
    <property type="entry name" value="PyrdxlP-dep_Trfase"/>
</dbReference>
<dbReference type="SUPFAM" id="SSF53383">
    <property type="entry name" value="PLP-dependent transferases"/>
    <property type="match status" value="1"/>
</dbReference>
<accession>A0A402B618</accession>
<sequence length="426" mass="46665">MVTSNNTTPANTTNATLPARTLAEIRQDFPILARQVHGKPFVYLDSTASSQKPASVLASMDEYYRMSNANVHRGVYLVSEEATAGMEKARVKIARFINARQSKQIIFTRNTTESINLVAHTWGSANISTGDLIILTEMEHHSNLVPWQLLAQRSGARLEFVPVTDDGLLQLDVYADLLQQQPKLVAFTHMSNVLGTINPIHDMIAQAHAVGAITLVDAAQSVPHLPVDVQALDVDFLCFSAHKMLGPTGIGVLYGKKALLEAMPPFMGGGDMIRTVKLRESTWNDLPWKFEAGTPAIAEAIGFGAAIDYLSALVMENVRQHEREITSYALQALKAVPDLTIYGPDADQRGGVISFTLGDIHPHDLASILDQEVGVAIRAGHHCAQPLMERYNLAATARASFYIYTSTQEVDILVQGLQKAQQIFHF</sequence>
<evidence type="ECO:0000313" key="10">
    <source>
        <dbReference type="EMBL" id="GCE26779.1"/>
    </source>
</evidence>
<dbReference type="GO" id="GO:0006534">
    <property type="term" value="P:cysteine metabolic process"/>
    <property type="evidence" value="ECO:0007669"/>
    <property type="project" value="UniProtKB-UniRule"/>
</dbReference>
<dbReference type="InterPro" id="IPR000192">
    <property type="entry name" value="Aminotrans_V_dom"/>
</dbReference>
<evidence type="ECO:0000256" key="3">
    <source>
        <dbReference type="ARBA" id="ARBA00012239"/>
    </source>
</evidence>
<dbReference type="GO" id="GO:0031071">
    <property type="term" value="F:cysteine desulfurase activity"/>
    <property type="evidence" value="ECO:0007669"/>
    <property type="project" value="UniProtKB-UniRule"/>
</dbReference>
<evidence type="ECO:0000313" key="11">
    <source>
        <dbReference type="Proteomes" id="UP000287171"/>
    </source>
</evidence>
<dbReference type="InterPro" id="IPR015421">
    <property type="entry name" value="PyrdxlP-dep_Trfase_major"/>
</dbReference>
<feature type="domain" description="Aminotransferase class V" evidence="9">
    <location>
        <begin position="42"/>
        <end position="413"/>
    </location>
</feature>
<comment type="cofactor">
    <cofactor evidence="1 7">
        <name>pyridoxal 5'-phosphate</name>
        <dbReference type="ChEBI" id="CHEBI:597326"/>
    </cofactor>
</comment>
<dbReference type="PROSITE" id="PS00595">
    <property type="entry name" value="AA_TRANSFER_CLASS_5"/>
    <property type="match status" value="1"/>
</dbReference>
<dbReference type="Gene3D" id="3.90.1150.10">
    <property type="entry name" value="Aspartate Aminotransferase, domain 1"/>
    <property type="match status" value="1"/>
</dbReference>
<dbReference type="GO" id="GO:0030170">
    <property type="term" value="F:pyridoxal phosphate binding"/>
    <property type="evidence" value="ECO:0007669"/>
    <property type="project" value="UniProtKB-UniRule"/>
</dbReference>
<dbReference type="EMBL" id="BIFT01000001">
    <property type="protein sequence ID" value="GCE26779.1"/>
    <property type="molecule type" value="Genomic_DNA"/>
</dbReference>
<dbReference type="Proteomes" id="UP000287171">
    <property type="component" value="Unassembled WGS sequence"/>
</dbReference>
<dbReference type="PANTHER" id="PTHR43586:SF8">
    <property type="entry name" value="CYSTEINE DESULFURASE 1, CHLOROPLASTIC"/>
    <property type="match status" value="1"/>
</dbReference>
<keyword evidence="5 8" id="KW-0663">Pyridoxal phosphate</keyword>
<reference evidence="11" key="1">
    <citation type="submission" date="2018-12" db="EMBL/GenBank/DDBJ databases">
        <title>Tengunoibacter tsumagoiensis gen. nov., sp. nov., Dictyobacter kobayashii sp. nov., D. alpinus sp. nov., and D. joshuensis sp. nov. and description of Dictyobacteraceae fam. nov. within the order Ktedonobacterales isolated from Tengu-no-mugimeshi.</title>
        <authorList>
            <person name="Wang C.M."/>
            <person name="Zheng Y."/>
            <person name="Sakai Y."/>
            <person name="Toyoda A."/>
            <person name="Minakuchi Y."/>
            <person name="Abe K."/>
            <person name="Yokota A."/>
            <person name="Yabe S."/>
        </authorList>
    </citation>
    <scope>NUCLEOTIDE SEQUENCE [LARGE SCALE GENOMIC DNA]</scope>
    <source>
        <strain evidence="11">Uno16</strain>
    </source>
</reference>
<dbReference type="CDD" id="cd06453">
    <property type="entry name" value="SufS_like"/>
    <property type="match status" value="1"/>
</dbReference>
<organism evidence="10 11">
    <name type="scientific">Dictyobacter alpinus</name>
    <dbReference type="NCBI Taxonomy" id="2014873"/>
    <lineage>
        <taxon>Bacteria</taxon>
        <taxon>Bacillati</taxon>
        <taxon>Chloroflexota</taxon>
        <taxon>Ktedonobacteria</taxon>
        <taxon>Ktedonobacterales</taxon>
        <taxon>Dictyobacteraceae</taxon>
        <taxon>Dictyobacter</taxon>
    </lineage>
</organism>
<dbReference type="RefSeq" id="WP_126627193.1">
    <property type="nucleotide sequence ID" value="NZ_BIFT01000001.1"/>
</dbReference>
<dbReference type="NCBIfam" id="TIGR01979">
    <property type="entry name" value="sufS"/>
    <property type="match status" value="1"/>
</dbReference>
<gene>
    <name evidence="10" type="ORF">KDA_22630</name>
</gene>
<evidence type="ECO:0000256" key="8">
    <source>
        <dbReference type="RuleBase" id="RU004506"/>
    </source>
</evidence>
<evidence type="ECO:0000256" key="4">
    <source>
        <dbReference type="ARBA" id="ARBA00022679"/>
    </source>
</evidence>
<evidence type="ECO:0000256" key="6">
    <source>
        <dbReference type="ARBA" id="ARBA00050776"/>
    </source>
</evidence>
<comment type="catalytic activity">
    <reaction evidence="6 8">
        <text>(sulfur carrier)-H + L-cysteine = (sulfur carrier)-SH + L-alanine</text>
        <dbReference type="Rhea" id="RHEA:43892"/>
        <dbReference type="Rhea" id="RHEA-COMP:14737"/>
        <dbReference type="Rhea" id="RHEA-COMP:14739"/>
        <dbReference type="ChEBI" id="CHEBI:29917"/>
        <dbReference type="ChEBI" id="CHEBI:35235"/>
        <dbReference type="ChEBI" id="CHEBI:57972"/>
        <dbReference type="ChEBI" id="CHEBI:64428"/>
        <dbReference type="EC" id="2.8.1.7"/>
    </reaction>
</comment>
<dbReference type="EC" id="2.8.1.7" evidence="3 8"/>
<comment type="function">
    <text evidence="8">Catalyzes the removal of elemental sulfur and selenium atoms from L-cysteine, L-cystine, L-selenocysteine, and L-selenocystine to produce L-alanine.</text>
</comment>
<dbReference type="OrthoDB" id="9804366at2"/>
<evidence type="ECO:0000256" key="7">
    <source>
        <dbReference type="RuleBase" id="RU004504"/>
    </source>
</evidence>
<evidence type="ECO:0000259" key="9">
    <source>
        <dbReference type="Pfam" id="PF00266"/>
    </source>
</evidence>
<proteinExistence type="inferred from homology"/>
<comment type="caution">
    <text evidence="10">The sequence shown here is derived from an EMBL/GenBank/DDBJ whole genome shotgun (WGS) entry which is preliminary data.</text>
</comment>
<dbReference type="InterPro" id="IPR015422">
    <property type="entry name" value="PyrdxlP-dep_Trfase_small"/>
</dbReference>
<dbReference type="InterPro" id="IPR010970">
    <property type="entry name" value="Cys_dSase_SufS"/>
</dbReference>
<dbReference type="AlphaFoldDB" id="A0A402B618"/>
<evidence type="ECO:0000256" key="2">
    <source>
        <dbReference type="ARBA" id="ARBA00010447"/>
    </source>
</evidence>
<dbReference type="PANTHER" id="PTHR43586">
    <property type="entry name" value="CYSTEINE DESULFURASE"/>
    <property type="match status" value="1"/>
</dbReference>